<dbReference type="InterPro" id="IPR008928">
    <property type="entry name" value="6-hairpin_glycosidase_sf"/>
</dbReference>
<protein>
    <recommendedName>
        <fullName evidence="7">Endoglucanase</fullName>
        <ecNumber evidence="7">3.2.1.4</ecNumber>
    </recommendedName>
</protein>
<keyword evidence="4 6" id="KW-0326">Glycosidase</keyword>
<keyword evidence="3 6" id="KW-0119">Carbohydrate metabolism</keyword>
<evidence type="ECO:0000256" key="4">
    <source>
        <dbReference type="ARBA" id="ARBA00023295"/>
    </source>
</evidence>
<dbReference type="GO" id="GO:0016787">
    <property type="term" value="F:hydrolase activity"/>
    <property type="evidence" value="ECO:0007669"/>
    <property type="project" value="UniProtKB-KW"/>
</dbReference>
<proteinExistence type="inferred from homology"/>
<dbReference type="InterPro" id="IPR001701">
    <property type="entry name" value="Glyco_hydro_9"/>
</dbReference>
<dbReference type="Pfam" id="PF00759">
    <property type="entry name" value="Glyco_hydro_9"/>
    <property type="match status" value="1"/>
</dbReference>
<evidence type="ECO:0000256" key="7">
    <source>
        <dbReference type="RuleBase" id="RU361166"/>
    </source>
</evidence>
<evidence type="ECO:0000259" key="8">
    <source>
        <dbReference type="Pfam" id="PF00759"/>
    </source>
</evidence>
<dbReference type="PROSITE" id="PS00698">
    <property type="entry name" value="GH9_3"/>
    <property type="match status" value="1"/>
</dbReference>
<keyword evidence="2 6" id="KW-0378">Hydrolase</keyword>
<dbReference type="EMBL" id="JBHSTE010000005">
    <property type="protein sequence ID" value="MFC6334050.1"/>
    <property type="molecule type" value="Genomic_DNA"/>
</dbReference>
<keyword evidence="5 6" id="KW-0624">Polysaccharide degradation</keyword>
<comment type="catalytic activity">
    <reaction evidence="7">
        <text>Endohydrolysis of (1-&gt;4)-beta-D-glucosidic linkages in cellulose, lichenin and cereal beta-D-glucans.</text>
        <dbReference type="EC" id="3.2.1.4"/>
    </reaction>
</comment>
<gene>
    <name evidence="10" type="ORF">ACFP56_15585</name>
</gene>
<dbReference type="CDD" id="cd02850">
    <property type="entry name" value="E_set_Cellulase_N"/>
    <property type="match status" value="1"/>
</dbReference>
<dbReference type="RefSeq" id="WP_379236183.1">
    <property type="nucleotide sequence ID" value="NZ_JBHSTE010000005.1"/>
</dbReference>
<feature type="active site" evidence="6">
    <location>
        <position position="510"/>
    </location>
</feature>
<dbReference type="EC" id="3.2.1.4" evidence="7"/>
<dbReference type="PANTHER" id="PTHR22298">
    <property type="entry name" value="ENDO-1,4-BETA-GLUCANASE"/>
    <property type="match status" value="1"/>
</dbReference>
<feature type="domain" description="Cellulase Ig-like" evidence="9">
    <location>
        <begin position="2"/>
        <end position="81"/>
    </location>
</feature>
<organism evidence="10 11">
    <name type="scientific">Paenibacillus septentrionalis</name>
    <dbReference type="NCBI Taxonomy" id="429342"/>
    <lineage>
        <taxon>Bacteria</taxon>
        <taxon>Bacillati</taxon>
        <taxon>Bacillota</taxon>
        <taxon>Bacilli</taxon>
        <taxon>Bacillales</taxon>
        <taxon>Paenibacillaceae</taxon>
        <taxon>Paenibacillus</taxon>
    </lineage>
</organism>
<reference evidence="11" key="1">
    <citation type="journal article" date="2019" name="Int. J. Syst. Evol. Microbiol.">
        <title>The Global Catalogue of Microorganisms (GCM) 10K type strain sequencing project: providing services to taxonomists for standard genome sequencing and annotation.</title>
        <authorList>
            <consortium name="The Broad Institute Genomics Platform"/>
            <consortium name="The Broad Institute Genome Sequencing Center for Infectious Disease"/>
            <person name="Wu L."/>
            <person name="Ma J."/>
        </authorList>
    </citation>
    <scope>NUCLEOTIDE SEQUENCE [LARGE SCALE GENOMIC DNA]</scope>
    <source>
        <strain evidence="11">PCU 280</strain>
    </source>
</reference>
<evidence type="ECO:0000256" key="5">
    <source>
        <dbReference type="ARBA" id="ARBA00023326"/>
    </source>
</evidence>
<dbReference type="Gene3D" id="2.60.40.10">
    <property type="entry name" value="Immunoglobulins"/>
    <property type="match status" value="1"/>
</dbReference>
<evidence type="ECO:0000313" key="10">
    <source>
        <dbReference type="EMBL" id="MFC6334050.1"/>
    </source>
</evidence>
<evidence type="ECO:0000256" key="2">
    <source>
        <dbReference type="ARBA" id="ARBA00022801"/>
    </source>
</evidence>
<evidence type="ECO:0000259" key="9">
    <source>
        <dbReference type="Pfam" id="PF02927"/>
    </source>
</evidence>
<evidence type="ECO:0000256" key="3">
    <source>
        <dbReference type="ARBA" id="ARBA00023277"/>
    </source>
</evidence>
<dbReference type="InterPro" id="IPR033126">
    <property type="entry name" value="Glyco_hydro_9_Asp/Glu_AS"/>
</dbReference>
<keyword evidence="7" id="KW-0136">Cellulose degradation</keyword>
<dbReference type="Pfam" id="PF02927">
    <property type="entry name" value="CelD_N"/>
    <property type="match status" value="1"/>
</dbReference>
<feature type="domain" description="Glycoside hydrolase family 9" evidence="8">
    <location>
        <begin position="92"/>
        <end position="532"/>
    </location>
</feature>
<keyword evidence="11" id="KW-1185">Reference proteome</keyword>
<dbReference type="Gene3D" id="1.50.10.10">
    <property type="match status" value="1"/>
</dbReference>
<dbReference type="InterPro" id="IPR004197">
    <property type="entry name" value="Cellulase_Ig-like"/>
</dbReference>
<name>A0ABW1V5Z2_9BACL</name>
<evidence type="ECO:0000313" key="11">
    <source>
        <dbReference type="Proteomes" id="UP001596233"/>
    </source>
</evidence>
<dbReference type="InterPro" id="IPR012341">
    <property type="entry name" value="6hp_glycosidase-like_sf"/>
</dbReference>
<dbReference type="InterPro" id="IPR013783">
    <property type="entry name" value="Ig-like_fold"/>
</dbReference>
<dbReference type="SUPFAM" id="SSF81296">
    <property type="entry name" value="E set domains"/>
    <property type="match status" value="1"/>
</dbReference>
<evidence type="ECO:0000256" key="1">
    <source>
        <dbReference type="ARBA" id="ARBA00007072"/>
    </source>
</evidence>
<dbReference type="SUPFAM" id="SSF48208">
    <property type="entry name" value="Six-hairpin glycosidases"/>
    <property type="match status" value="1"/>
</dbReference>
<dbReference type="InterPro" id="IPR014756">
    <property type="entry name" value="Ig_E-set"/>
</dbReference>
<feature type="active site" evidence="6">
    <location>
        <position position="519"/>
    </location>
</feature>
<evidence type="ECO:0000256" key="6">
    <source>
        <dbReference type="PROSITE-ProRule" id="PRU10060"/>
    </source>
</evidence>
<comment type="similarity">
    <text evidence="1 6 7">Belongs to the glycosyl hydrolase 9 (cellulase E) family.</text>
</comment>
<accession>A0ABW1V5Z2</accession>
<sequence length="538" mass="59903">MTKQHIAMNQLGYRPQDRKLAVIQEQTGVYRIVNEQTGEVAWEGETSALQADQASGAKVSQLDFTSLKEVGQYRIEGNGDRSWTFTIDGRVYDDVQVAVLKAFYYLRCGVELTSEYAGPWKHGACHTSPVIVYDQPDKTIDGTGGWHDAGDYGKYIVAAGKAVADMLLAYELYPHAFDRKVPLPESDERMVDVLHEVKVELDWMLKMQDQDTGGVYHKLTTLQFPPLDTMPEEDTAELYALPISACATASFAATMAMAARVYRRLDQPYAERCLDAAKQAWKWLEANPQTPGFKNPVDVGTGEYGDENDWDERYWAAAELYRATGEAEYHQVLLQSVKALGFNLTALGWSDMGGYGTISYLLCEHERDEAIVGVLKKALSQRAAELAQVSEKDGYGISLLPEDYRWGSNMDVMNHAMLLLLTQHIEGHHRYEGIAAAHVHYLLGMNVNEISYISGYGHTAMAYPHHRPSVGDGIEAPVPGMVSGGPNKNLQDEYAAKHLQGKAPAACYADHEDSYATNEVTIYWNSPALFVLSHFVHK</sequence>
<dbReference type="Proteomes" id="UP001596233">
    <property type="component" value="Unassembled WGS sequence"/>
</dbReference>
<comment type="caution">
    <text evidence="10">The sequence shown here is derived from an EMBL/GenBank/DDBJ whole genome shotgun (WGS) entry which is preliminary data.</text>
</comment>